<evidence type="ECO:0000313" key="7">
    <source>
        <dbReference type="Proteomes" id="UP000240009"/>
    </source>
</evidence>
<dbReference type="GO" id="GO:0046872">
    <property type="term" value="F:metal ion binding"/>
    <property type="evidence" value="ECO:0007669"/>
    <property type="project" value="UniProtKB-KW"/>
</dbReference>
<evidence type="ECO:0000259" key="5">
    <source>
        <dbReference type="PROSITE" id="PS51379"/>
    </source>
</evidence>
<comment type="caution">
    <text evidence="6">The sequence shown here is derived from an EMBL/GenBank/DDBJ whole genome shotgun (WGS) entry which is preliminary data.</text>
</comment>
<feature type="domain" description="4Fe-4S ferredoxin-type" evidence="5">
    <location>
        <begin position="211"/>
        <end position="240"/>
    </location>
</feature>
<dbReference type="EMBL" id="PUIA01000016">
    <property type="protein sequence ID" value="PQO39045.1"/>
    <property type="molecule type" value="Genomic_DNA"/>
</dbReference>
<evidence type="ECO:0000256" key="1">
    <source>
        <dbReference type="ARBA" id="ARBA00022485"/>
    </source>
</evidence>
<dbReference type="InterPro" id="IPR017896">
    <property type="entry name" value="4Fe4S_Fe-S-bd"/>
</dbReference>
<reference evidence="6 7" key="1">
    <citation type="submission" date="2018-02" db="EMBL/GenBank/DDBJ databases">
        <title>Comparative genomes isolates from brazilian mangrove.</title>
        <authorList>
            <person name="Araujo J.E."/>
            <person name="Taketani R.G."/>
            <person name="Silva M.C.P."/>
            <person name="Loureco M.V."/>
            <person name="Andreote F.D."/>
        </authorList>
    </citation>
    <scope>NUCLEOTIDE SEQUENCE [LARGE SCALE GENOMIC DNA]</scope>
    <source>
        <strain evidence="6 7">HEX-2 MGV</strain>
    </source>
</reference>
<sequence length="358" mass="39809">MPKRLTVVVSQGQSNNPAKRKLEEDIVASLLFEPGIEVTIVPHLYDLKADGPGIMGLQAITTDFVVISWLYERATRWTLDRNNIRGKEGTTLLVHETDEDEDDLLDDEPADEDKLRVIENRPLPNRFIYCIDLRVSNNVEEFVDEVKRIQKEISTQVVQLGGLGVAPSPTPQQLARVANPTNDTALKEGGELEAPKAIEPLRIEEDATRRWYPVIDYSRCTNCMECIDFCLFGVYGVDGVETILVEMPDNCRKGCPACSRVCPENAIIFPQHKTPTIAGSDEVAGGGLKIDLSQLFGKPQEDEKSLDTAVRERDEQLLLAGREAVGEAVGVPKRQAEKDDRAKDELDDLIDAVDELDI</sequence>
<dbReference type="InterPro" id="IPR050572">
    <property type="entry name" value="Fe-S_Ferredoxin"/>
</dbReference>
<dbReference type="PROSITE" id="PS51379">
    <property type="entry name" value="4FE4S_FER_2"/>
    <property type="match status" value="2"/>
</dbReference>
<dbReference type="Proteomes" id="UP000240009">
    <property type="component" value="Unassembled WGS sequence"/>
</dbReference>
<keyword evidence="3" id="KW-0408">Iron</keyword>
<organism evidence="6 7">
    <name type="scientific">Blastopirellula marina</name>
    <dbReference type="NCBI Taxonomy" id="124"/>
    <lineage>
        <taxon>Bacteria</taxon>
        <taxon>Pseudomonadati</taxon>
        <taxon>Planctomycetota</taxon>
        <taxon>Planctomycetia</taxon>
        <taxon>Pirellulales</taxon>
        <taxon>Pirellulaceae</taxon>
        <taxon>Blastopirellula</taxon>
    </lineage>
</organism>
<dbReference type="SUPFAM" id="SSF54862">
    <property type="entry name" value="4Fe-4S ferredoxins"/>
    <property type="match status" value="1"/>
</dbReference>
<proteinExistence type="predicted"/>
<evidence type="ECO:0000256" key="4">
    <source>
        <dbReference type="ARBA" id="ARBA00023014"/>
    </source>
</evidence>
<dbReference type="GO" id="GO:0051539">
    <property type="term" value="F:4 iron, 4 sulfur cluster binding"/>
    <property type="evidence" value="ECO:0007669"/>
    <property type="project" value="UniProtKB-KW"/>
</dbReference>
<keyword evidence="2" id="KW-0479">Metal-binding</keyword>
<keyword evidence="1" id="KW-0004">4Fe-4S</keyword>
<evidence type="ECO:0000256" key="3">
    <source>
        <dbReference type="ARBA" id="ARBA00023004"/>
    </source>
</evidence>
<dbReference type="AlphaFoldDB" id="A0A2S8G3M2"/>
<accession>A0A2S8G3M2</accession>
<feature type="domain" description="4Fe-4S ferredoxin-type" evidence="5">
    <location>
        <begin position="241"/>
        <end position="272"/>
    </location>
</feature>
<dbReference type="OrthoDB" id="9778602at2"/>
<evidence type="ECO:0000256" key="2">
    <source>
        <dbReference type="ARBA" id="ARBA00022723"/>
    </source>
</evidence>
<dbReference type="PANTHER" id="PTHR43687">
    <property type="entry name" value="ADENYLYLSULFATE REDUCTASE, BETA SUBUNIT"/>
    <property type="match status" value="1"/>
</dbReference>
<evidence type="ECO:0000313" key="6">
    <source>
        <dbReference type="EMBL" id="PQO39045.1"/>
    </source>
</evidence>
<protein>
    <submittedName>
        <fullName evidence="6">Ferredoxin family protein</fullName>
    </submittedName>
</protein>
<keyword evidence="4" id="KW-0411">Iron-sulfur</keyword>
<gene>
    <name evidence="6" type="ORF">C5Y96_04045</name>
</gene>
<dbReference type="RefSeq" id="WP_105350245.1">
    <property type="nucleotide sequence ID" value="NZ_PUIA01000016.1"/>
</dbReference>
<dbReference type="PANTHER" id="PTHR43687:SF1">
    <property type="entry name" value="FERREDOXIN III"/>
    <property type="match status" value="1"/>
</dbReference>
<dbReference type="Gene3D" id="3.30.70.20">
    <property type="match status" value="1"/>
</dbReference>
<name>A0A2S8G3M2_9BACT</name>